<reference evidence="3 4" key="1">
    <citation type="journal article" date="2019" name="ACS Chem. Biol.">
        <title>Identification and Mobilization of a Cryptic Antibiotic Biosynthesis Gene Locus from a Human-Pathogenic Nocardia Isolate.</title>
        <authorList>
            <person name="Herisse M."/>
            <person name="Ishida K."/>
            <person name="Porter J.L."/>
            <person name="Howden B."/>
            <person name="Hertweck C."/>
            <person name="Stinear T.P."/>
            <person name="Pidot S.J."/>
        </authorList>
    </citation>
    <scope>NUCLEOTIDE SEQUENCE [LARGE SCALE GENOMIC DNA]</scope>
    <source>
        <strain evidence="3 4">AUSMDU00012717</strain>
    </source>
</reference>
<dbReference type="AlphaFoldDB" id="A0A6G9YB93"/>
<dbReference type="InterPro" id="IPR029058">
    <property type="entry name" value="AB_hydrolase_fold"/>
</dbReference>
<proteinExistence type="predicted"/>
<dbReference type="PANTHER" id="PTHR43037:SF1">
    <property type="entry name" value="BLL1128 PROTEIN"/>
    <property type="match status" value="1"/>
</dbReference>
<evidence type="ECO:0000313" key="3">
    <source>
        <dbReference type="EMBL" id="QIS10535.1"/>
    </source>
</evidence>
<dbReference type="InterPro" id="IPR003140">
    <property type="entry name" value="PLipase/COase/thioEstase"/>
</dbReference>
<dbReference type="KEGG" id="nah:F5544_13230"/>
<organism evidence="3 4">
    <name type="scientific">Nocardia arthritidis</name>
    <dbReference type="NCBI Taxonomy" id="228602"/>
    <lineage>
        <taxon>Bacteria</taxon>
        <taxon>Bacillati</taxon>
        <taxon>Actinomycetota</taxon>
        <taxon>Actinomycetes</taxon>
        <taxon>Mycobacteriales</taxon>
        <taxon>Nocardiaceae</taxon>
        <taxon>Nocardia</taxon>
    </lineage>
</organism>
<evidence type="ECO:0000259" key="2">
    <source>
        <dbReference type="Pfam" id="PF02230"/>
    </source>
</evidence>
<gene>
    <name evidence="3" type="ORF">F5544_13230</name>
</gene>
<evidence type="ECO:0000313" key="4">
    <source>
        <dbReference type="Proteomes" id="UP000503540"/>
    </source>
</evidence>
<dbReference type="GO" id="GO:0016787">
    <property type="term" value="F:hydrolase activity"/>
    <property type="evidence" value="ECO:0007669"/>
    <property type="project" value="InterPro"/>
</dbReference>
<keyword evidence="1" id="KW-0732">Signal</keyword>
<dbReference type="EMBL" id="CP046172">
    <property type="protein sequence ID" value="QIS10535.1"/>
    <property type="molecule type" value="Genomic_DNA"/>
</dbReference>
<dbReference type="Proteomes" id="UP000503540">
    <property type="component" value="Chromosome"/>
</dbReference>
<dbReference type="PANTHER" id="PTHR43037">
    <property type="entry name" value="UNNAMED PRODUCT-RELATED"/>
    <property type="match status" value="1"/>
</dbReference>
<keyword evidence="4" id="KW-1185">Reference proteome</keyword>
<name>A0A6G9YB93_9NOCA</name>
<dbReference type="Pfam" id="PF02230">
    <property type="entry name" value="Abhydrolase_2"/>
    <property type="match status" value="1"/>
</dbReference>
<protein>
    <recommendedName>
        <fullName evidence="2">Phospholipase/carboxylesterase/thioesterase domain-containing protein</fullName>
    </recommendedName>
</protein>
<accession>A0A6G9YB93</accession>
<evidence type="ECO:0000256" key="1">
    <source>
        <dbReference type="ARBA" id="ARBA00022729"/>
    </source>
</evidence>
<dbReference type="InterPro" id="IPR050955">
    <property type="entry name" value="Plant_Biomass_Hydrol_Est"/>
</dbReference>
<sequence length="287" mass="30556">MRSLTELVDRRGAITHDGRRRDYRLVHAADPKPGAALVLVLHGTGETGDSIREFSNRAFETLAATGAAVIAYPGAVRREWNGARKAVMFWRGAKSVDDVGFLRALINELATSGLIDSRRVFVIGYSLGGQMTIRLLHDAPELLAGAALIACNQPAPDNLAASTKPPVPLPLLIFHGTADPVSPYSGGTVSLYGLFPKGGHLATAETAAYFAARNGIDTGPSFHWLPGGRVCRTEYRATGRPPVTLYSIFGGGHHIPGVSTTGTWLRGPVAPEPDTVTVFAEYFGLTI</sequence>
<feature type="domain" description="Phospholipase/carboxylesterase/thioesterase" evidence="2">
    <location>
        <begin position="102"/>
        <end position="187"/>
    </location>
</feature>
<dbReference type="Gene3D" id="3.40.50.1820">
    <property type="entry name" value="alpha/beta hydrolase"/>
    <property type="match status" value="1"/>
</dbReference>
<dbReference type="RefSeq" id="WP_167473501.1">
    <property type="nucleotide sequence ID" value="NZ_CP046172.1"/>
</dbReference>
<dbReference type="SUPFAM" id="SSF53474">
    <property type="entry name" value="alpha/beta-Hydrolases"/>
    <property type="match status" value="1"/>
</dbReference>